<dbReference type="Proteomes" id="UP000799539">
    <property type="component" value="Unassembled WGS sequence"/>
</dbReference>
<feature type="compositionally biased region" description="Polar residues" evidence="1">
    <location>
        <begin position="192"/>
        <end position="205"/>
    </location>
</feature>
<dbReference type="OrthoDB" id="3650518at2759"/>
<name>A0A6A6FVA0_9PEZI</name>
<keyword evidence="3" id="KW-1185">Reference proteome</keyword>
<feature type="region of interest" description="Disordered" evidence="1">
    <location>
        <begin position="151"/>
        <end position="215"/>
    </location>
</feature>
<organism evidence="2 3">
    <name type="scientific">Cercospora zeae-maydis SCOH1-5</name>
    <dbReference type="NCBI Taxonomy" id="717836"/>
    <lineage>
        <taxon>Eukaryota</taxon>
        <taxon>Fungi</taxon>
        <taxon>Dikarya</taxon>
        <taxon>Ascomycota</taxon>
        <taxon>Pezizomycotina</taxon>
        <taxon>Dothideomycetes</taxon>
        <taxon>Dothideomycetidae</taxon>
        <taxon>Mycosphaerellales</taxon>
        <taxon>Mycosphaerellaceae</taxon>
        <taxon>Cercospora</taxon>
    </lineage>
</organism>
<evidence type="ECO:0000313" key="3">
    <source>
        <dbReference type="Proteomes" id="UP000799539"/>
    </source>
</evidence>
<evidence type="ECO:0000256" key="1">
    <source>
        <dbReference type="SAM" id="MobiDB-lite"/>
    </source>
</evidence>
<dbReference type="AlphaFoldDB" id="A0A6A6FVA0"/>
<evidence type="ECO:0000313" key="2">
    <source>
        <dbReference type="EMBL" id="KAF2217357.1"/>
    </source>
</evidence>
<protein>
    <submittedName>
        <fullName evidence="2">Uncharacterized protein</fullName>
    </submittedName>
</protein>
<gene>
    <name evidence="2" type="ORF">CERZMDRAFT_93410</name>
</gene>
<dbReference type="EMBL" id="ML992663">
    <property type="protein sequence ID" value="KAF2217357.1"/>
    <property type="molecule type" value="Genomic_DNA"/>
</dbReference>
<reference evidence="2" key="1">
    <citation type="journal article" date="2020" name="Stud. Mycol.">
        <title>101 Dothideomycetes genomes: a test case for predicting lifestyles and emergence of pathogens.</title>
        <authorList>
            <person name="Haridas S."/>
            <person name="Albert R."/>
            <person name="Binder M."/>
            <person name="Bloem J."/>
            <person name="Labutti K."/>
            <person name="Salamov A."/>
            <person name="Andreopoulos B."/>
            <person name="Baker S."/>
            <person name="Barry K."/>
            <person name="Bills G."/>
            <person name="Bluhm B."/>
            <person name="Cannon C."/>
            <person name="Castanera R."/>
            <person name="Culley D."/>
            <person name="Daum C."/>
            <person name="Ezra D."/>
            <person name="Gonzalez J."/>
            <person name="Henrissat B."/>
            <person name="Kuo A."/>
            <person name="Liang C."/>
            <person name="Lipzen A."/>
            <person name="Lutzoni F."/>
            <person name="Magnuson J."/>
            <person name="Mondo S."/>
            <person name="Nolan M."/>
            <person name="Ohm R."/>
            <person name="Pangilinan J."/>
            <person name="Park H.-J."/>
            <person name="Ramirez L."/>
            <person name="Alfaro M."/>
            <person name="Sun H."/>
            <person name="Tritt A."/>
            <person name="Yoshinaga Y."/>
            <person name="Zwiers L.-H."/>
            <person name="Turgeon B."/>
            <person name="Goodwin S."/>
            <person name="Spatafora J."/>
            <person name="Crous P."/>
            <person name="Grigoriev I."/>
        </authorList>
    </citation>
    <scope>NUCLEOTIDE SEQUENCE</scope>
    <source>
        <strain evidence="2">SCOH1-5</strain>
    </source>
</reference>
<sequence>MGPSWQIEERRDNLWMHTQTDLNNVQIHDIMGRIYGEVWRSSESRRKYAVKDIRDDIASRWKVGHRHAHFRTIDPESGIYDAIETAARNATRIRVTAAAAQTGGTNWLRENDRGVLESPNVPIMFNLRAVPYVRNPNTFDAAFARASGDRASATERMGAQSASATPSAGGADQPRTARKRKASATPLPLPTARSTPTATDGSTDAGSDDELEDKAGSHGWKWLVGEDAELFYEPFVDDELADWPSEHTGPR</sequence>
<proteinExistence type="predicted"/>
<accession>A0A6A6FVA0</accession>